<accession>A0ABX6EQZ8</accession>
<organism evidence="1 2">
    <name type="scientific">Kluyveromyces marxianus</name>
    <name type="common">Yeast</name>
    <name type="synonym">Candida kefyr</name>
    <dbReference type="NCBI Taxonomy" id="4911"/>
    <lineage>
        <taxon>Eukaryota</taxon>
        <taxon>Fungi</taxon>
        <taxon>Dikarya</taxon>
        <taxon>Ascomycota</taxon>
        <taxon>Saccharomycotina</taxon>
        <taxon>Saccharomycetes</taxon>
        <taxon>Saccharomycetales</taxon>
        <taxon>Saccharomycetaceae</taxon>
        <taxon>Kluyveromyces</taxon>
    </lineage>
</organism>
<gene>
    <name evidence="1" type="primary">ATP22</name>
    <name evidence="1" type="ORF">FIM1_153</name>
</gene>
<dbReference type="Proteomes" id="UP000422736">
    <property type="component" value="Chromosome 1"/>
</dbReference>
<sequence>MLNISRCTNRLGAVVVQRRWIAGVSKETMFDIINNAKSLKQLQILKNDERVHTYVGETLRNPTQETVHELMQVKRKMLRSLGKDYFLAVNYIEQSIPVDVDRLKFRTEFQKQVTPYQYDMFVKTLSHLRTKKGYDRPTRRKELYKAIELHRWCNPKITKESGILLPEDIHKWFYMFVPKEDRLSHYNFLIENNVVIAGDSAERFQSLMLTGSQLEYQVATFQHFIRDPTKRHLFEEKFIIMHAFKPIKNVVDTLIENNDIEHIKEYFDALITRLEHVELKNEKIPYVIRKSYFNQFMLSLLCFARHTYSVEMFLQVTQEFLNSLPKNTPVTFIQKPFAEIISHFQKNQDTETVFKLMSLFDKFALTKPNSKFTNEMLGRIVHSLRSFKDPKLTMSYILSTYCDEKTRIRLNSLGLWCLIFDNKFGHLPLQTISHPEMRKKYITVNVPKRLKYKGTPDTAILNELYIVVFDYYKKKLSKEEYKELVLKCFSAYCHYLKKDLPDNERWKIDTSILRTMIHRAKYDLRDNRLAFDMLIKFYSLNLKPRFDSKSAPFGLVLYGNDSISQEEFNQVLKLMQECNAPMDSKLFITIILRFLKSDDIHSAHEWYNRFLKVGFHLKHFTLIEEAKRLEWKVPETAEKYYQECEEKNKLEENESFDDIYLQSPVEDSYTEEILKIAEKLGEFVNVSENKREESSKTIIEDC</sequence>
<evidence type="ECO:0000313" key="2">
    <source>
        <dbReference type="Proteomes" id="UP000422736"/>
    </source>
</evidence>
<name>A0ABX6EQZ8_KLUMA</name>
<dbReference type="EMBL" id="CP015054">
    <property type="protein sequence ID" value="QGN13513.1"/>
    <property type="molecule type" value="Genomic_DNA"/>
</dbReference>
<reference evidence="1 2" key="1">
    <citation type="submission" date="2016-03" db="EMBL/GenBank/DDBJ databases">
        <title>How can Kluyveromyces marxianus grow so fast - potential evolutionary course in Saccharomyces Complex revealed by comparative genomics.</title>
        <authorList>
            <person name="Mo W."/>
            <person name="Lu W."/>
            <person name="Yang X."/>
            <person name="Qi J."/>
            <person name="Lv H."/>
        </authorList>
    </citation>
    <scope>NUCLEOTIDE SEQUENCE [LARGE SCALE GENOMIC DNA]</scope>
    <source>
        <strain evidence="1 2">FIM1</strain>
    </source>
</reference>
<proteinExistence type="predicted"/>
<reference evidence="1 2" key="2">
    <citation type="submission" date="2019-11" db="EMBL/GenBank/DDBJ databases">
        <authorList>
            <person name="Lu H."/>
        </authorList>
    </citation>
    <scope>NUCLEOTIDE SEQUENCE [LARGE SCALE GENOMIC DNA]</scope>
    <source>
        <strain evidence="1 2">FIM1</strain>
    </source>
</reference>
<protein>
    <submittedName>
        <fullName evidence="1">Mitochondrial translation factor ATP22</fullName>
    </submittedName>
</protein>
<evidence type="ECO:0000313" key="1">
    <source>
        <dbReference type="EMBL" id="QGN13513.1"/>
    </source>
</evidence>
<keyword evidence="2" id="KW-1185">Reference proteome</keyword>